<feature type="transmembrane region" description="Helical" evidence="1">
    <location>
        <begin position="82"/>
        <end position="103"/>
    </location>
</feature>
<organism evidence="2 3">
    <name type="scientific">Halorientalis pallida</name>
    <dbReference type="NCBI Taxonomy" id="2479928"/>
    <lineage>
        <taxon>Archaea</taxon>
        <taxon>Methanobacteriati</taxon>
        <taxon>Methanobacteriota</taxon>
        <taxon>Stenosarchaea group</taxon>
        <taxon>Halobacteria</taxon>
        <taxon>Halobacteriales</taxon>
        <taxon>Haloarculaceae</taxon>
        <taxon>Halorientalis</taxon>
    </lineage>
</organism>
<comment type="caution">
    <text evidence="2">The sequence shown here is derived from an EMBL/GenBank/DDBJ whole genome shotgun (WGS) entry which is preliminary data.</text>
</comment>
<reference evidence="2 3" key="1">
    <citation type="submission" date="2019-01" db="EMBL/GenBank/DDBJ databases">
        <title>Halorientalis sp. F13-25 a new haloarchaeum isolated from hypersaline water.</title>
        <authorList>
            <person name="Ana D.-V."/>
            <person name="Cristina S.-P."/>
            <person name="Antonio V."/>
        </authorList>
    </citation>
    <scope>NUCLEOTIDE SEQUENCE [LARGE SCALE GENOMIC DNA]</scope>
    <source>
        <strain evidence="2 3">F13-25</strain>
    </source>
</reference>
<name>A0A498L2D8_9EURY</name>
<dbReference type="Proteomes" id="UP000289691">
    <property type="component" value="Unassembled WGS sequence"/>
</dbReference>
<sequence length="185" mass="19463">MDIRRLRPQCSHCVSDRSPSLAALYYAVETVVIAPGIVSHEAAHLLACRLAGVEIRGGSVLNPFAADAYLDHERVTSFPADLLIAVAPLLCNTTLAFCVFALAPAVGTLLLSVPLYWLGVCFALTAFPSVGDTETLFETAGELPRILRPGGYLLAAPIRAFTVIPGSAGVGGFALLLVLFGLTQP</sequence>
<evidence type="ECO:0000313" key="3">
    <source>
        <dbReference type="Proteomes" id="UP000289691"/>
    </source>
</evidence>
<evidence type="ECO:0008006" key="4">
    <source>
        <dbReference type="Google" id="ProtNLM"/>
    </source>
</evidence>
<keyword evidence="1" id="KW-0812">Transmembrane</keyword>
<evidence type="ECO:0000256" key="1">
    <source>
        <dbReference type="SAM" id="Phobius"/>
    </source>
</evidence>
<keyword evidence="3" id="KW-1185">Reference proteome</keyword>
<dbReference type="AlphaFoldDB" id="A0A498L2D8"/>
<feature type="transmembrane region" description="Helical" evidence="1">
    <location>
        <begin position="158"/>
        <end position="182"/>
    </location>
</feature>
<feature type="transmembrane region" description="Helical" evidence="1">
    <location>
        <begin position="115"/>
        <end position="137"/>
    </location>
</feature>
<accession>A0A498L2D8</accession>
<gene>
    <name evidence="2" type="ORF">EAF64_08925</name>
</gene>
<keyword evidence="1" id="KW-1133">Transmembrane helix</keyword>
<evidence type="ECO:0000313" key="2">
    <source>
        <dbReference type="EMBL" id="RXK49044.1"/>
    </source>
</evidence>
<proteinExistence type="predicted"/>
<dbReference type="EMBL" id="RDFA01000003">
    <property type="protein sequence ID" value="RXK49044.1"/>
    <property type="molecule type" value="Genomic_DNA"/>
</dbReference>
<keyword evidence="1" id="KW-0472">Membrane</keyword>
<protein>
    <recommendedName>
        <fullName evidence="4">Zincin peptidase</fullName>
    </recommendedName>
</protein>